<evidence type="ECO:0000256" key="1">
    <source>
        <dbReference type="SAM" id="MobiDB-lite"/>
    </source>
</evidence>
<keyword evidence="2" id="KW-0472">Membrane</keyword>
<evidence type="ECO:0000313" key="3">
    <source>
        <dbReference type="EMBL" id="MCZ9289981.1"/>
    </source>
</evidence>
<comment type="caution">
    <text evidence="3">The sequence shown here is derived from an EMBL/GenBank/DDBJ whole genome shotgun (WGS) entry which is preliminary data.</text>
</comment>
<dbReference type="InterPro" id="IPR021403">
    <property type="entry name" value="DUF3043"/>
</dbReference>
<evidence type="ECO:0000256" key="2">
    <source>
        <dbReference type="SAM" id="Phobius"/>
    </source>
</evidence>
<keyword evidence="2" id="KW-1133">Transmembrane helix</keyword>
<dbReference type="Pfam" id="PF11241">
    <property type="entry name" value="DUF3043"/>
    <property type="match status" value="1"/>
</dbReference>
<dbReference type="AlphaFoldDB" id="A0A9X3LLY9"/>
<organism evidence="3 4">
    <name type="scientific">Corynebacterium evansiae</name>
    <dbReference type="NCBI Taxonomy" id="2913499"/>
    <lineage>
        <taxon>Bacteria</taxon>
        <taxon>Bacillati</taxon>
        <taxon>Actinomycetota</taxon>
        <taxon>Actinomycetes</taxon>
        <taxon>Mycobacteriales</taxon>
        <taxon>Corynebacteriaceae</taxon>
        <taxon>Corynebacterium</taxon>
    </lineage>
</organism>
<feature type="region of interest" description="Disordered" evidence="1">
    <location>
        <begin position="1"/>
        <end position="113"/>
    </location>
</feature>
<sequence length="242" mass="27710">MPWKKQETVADSAEDQASPQDANASAEVDSDADGGVTKEKNSKAFTPKKGKATPKRNEQERKHGVRRSAYTAPATPGEARKQRKELKASMSKEEYKAMKQRKKDEANRERRRANQRMMAGDEDYLMDRDKGPEKRFVRDWIDSRRYMMNFFLPLALLVIVIMIFGMSNPNIANLASLVMMVVFLIMIGEGIWLGRRINREVNERFPNNPHGKFSLGLYAFTRATMIRRLRTPAPQKQIGDSV</sequence>
<accession>A0A9X3LLY9</accession>
<dbReference type="EMBL" id="JAKMUT010000006">
    <property type="protein sequence ID" value="MCZ9289981.1"/>
    <property type="molecule type" value="Genomic_DNA"/>
</dbReference>
<reference evidence="3" key="1">
    <citation type="submission" date="2022-02" db="EMBL/GenBank/DDBJ databases">
        <title>Corynebacterium sp. from urogenital microbiome.</title>
        <authorList>
            <person name="Cappelli E.A."/>
            <person name="Ribeiro T.G."/>
            <person name="Peixe L."/>
        </authorList>
    </citation>
    <scope>NUCLEOTIDE SEQUENCE</scope>
    <source>
        <strain evidence="3">C8Ua_174</strain>
    </source>
</reference>
<feature type="transmembrane region" description="Helical" evidence="2">
    <location>
        <begin position="146"/>
        <end position="165"/>
    </location>
</feature>
<evidence type="ECO:0000313" key="4">
    <source>
        <dbReference type="Proteomes" id="UP001146469"/>
    </source>
</evidence>
<name>A0A9X3LLY9_9CORY</name>
<feature type="transmembrane region" description="Helical" evidence="2">
    <location>
        <begin position="171"/>
        <end position="194"/>
    </location>
</feature>
<gene>
    <name evidence="3" type="ORF">L8V00_07170</name>
</gene>
<proteinExistence type="predicted"/>
<feature type="compositionally biased region" description="Basic and acidic residues" evidence="1">
    <location>
        <begin position="85"/>
        <end position="108"/>
    </location>
</feature>
<dbReference type="RefSeq" id="WP_049049551.1">
    <property type="nucleotide sequence ID" value="NZ_JAKMUT010000006.1"/>
</dbReference>
<protein>
    <submittedName>
        <fullName evidence="3">DUF3043 domain-containing protein</fullName>
    </submittedName>
</protein>
<keyword evidence="4" id="KW-1185">Reference proteome</keyword>
<keyword evidence="2" id="KW-0812">Transmembrane</keyword>
<dbReference type="Proteomes" id="UP001146469">
    <property type="component" value="Unassembled WGS sequence"/>
</dbReference>